<dbReference type="EMBL" id="LHPJ01000021">
    <property type="protein sequence ID" value="KOO02123.1"/>
    <property type="molecule type" value="Genomic_DNA"/>
</dbReference>
<feature type="region of interest" description="Disordered" evidence="1">
    <location>
        <begin position="351"/>
        <end position="413"/>
    </location>
</feature>
<accession>A0A0M0HK42</accession>
<reference evidence="4" key="1">
    <citation type="submission" date="2015-08" db="EMBL/GenBank/DDBJ databases">
        <title>Vibrio galatheae sp. nov., a novel member of the Vibrionaceae family isolated from the Solomon Islands.</title>
        <authorList>
            <person name="Giubergia S."/>
            <person name="Machado H."/>
            <person name="Mateiu R.V."/>
            <person name="Gram L."/>
        </authorList>
    </citation>
    <scope>NUCLEOTIDE SEQUENCE [LARGE SCALE GENOMIC DNA]</scope>
    <source>
        <strain evidence="4">DSM 19584</strain>
    </source>
</reference>
<evidence type="ECO:0000313" key="4">
    <source>
        <dbReference type="Proteomes" id="UP000037515"/>
    </source>
</evidence>
<feature type="signal peptide" evidence="2">
    <location>
        <begin position="1"/>
        <end position="18"/>
    </location>
</feature>
<name>A0A0M0HK42_VIBNE</name>
<protein>
    <recommendedName>
        <fullName evidence="5">DUF2066 domain-containing protein</fullName>
    </recommendedName>
</protein>
<dbReference type="InterPro" id="IPR018642">
    <property type="entry name" value="DUF2066"/>
</dbReference>
<feature type="chain" id="PRO_5005599977" description="DUF2066 domain-containing protein" evidence="2">
    <location>
        <begin position="19"/>
        <end position="413"/>
    </location>
</feature>
<keyword evidence="4" id="KW-1185">Reference proteome</keyword>
<comment type="caution">
    <text evidence="3">The sequence shown here is derived from an EMBL/GenBank/DDBJ whole genome shotgun (WGS) entry which is preliminary data.</text>
</comment>
<organism evidence="3 4">
    <name type="scientific">Vibrio nereis</name>
    <dbReference type="NCBI Taxonomy" id="693"/>
    <lineage>
        <taxon>Bacteria</taxon>
        <taxon>Pseudomonadati</taxon>
        <taxon>Pseudomonadota</taxon>
        <taxon>Gammaproteobacteria</taxon>
        <taxon>Vibrionales</taxon>
        <taxon>Vibrionaceae</taxon>
        <taxon>Vibrio</taxon>
    </lineage>
</organism>
<evidence type="ECO:0000256" key="1">
    <source>
        <dbReference type="SAM" id="MobiDB-lite"/>
    </source>
</evidence>
<feature type="compositionally biased region" description="Polar residues" evidence="1">
    <location>
        <begin position="364"/>
        <end position="379"/>
    </location>
</feature>
<proteinExistence type="predicted"/>
<keyword evidence="2" id="KW-0732">Signal</keyword>
<dbReference type="AlphaFoldDB" id="A0A0M0HK42"/>
<gene>
    <name evidence="3" type="ORF">AKJ17_16985</name>
</gene>
<sequence>MRQLFLFALVFAALPATALTSVELYETEIALQESANADEQARIEGMKKVIIKASGVREAISHPLIKKAFERSDDYLAHFSYDQKNGVRTLKMGFSDEQVRALLTQAELPFWPEARTSVLVWLVQEAAEREIVWEHSNSTVLKAIREAADRRGLPITVPVGDFADVTGVSVSDLWGGFAKSVGQASQRYPVDAVLIVKGEGDQLRWTLYDQKPSEIGTSRQEIVSGSSVGAESASHMINEVSDYFAGKNAVKVASRSSSSVKARFSGLNNPISLFIIENKIRQLSSVASVDVLNLQGTQVMLDIHLLSSQKEFEQELLRNVPVRRLMTASEFKPVVDDVVAAVSEPDLNASSAVSTATEAEKAQPESTQSPQAVQSTETLLQFEWQEPVAEEQPAEKTENAEQLLEQGKQPSDA</sequence>
<dbReference type="RefSeq" id="WP_053397012.1">
    <property type="nucleotide sequence ID" value="NZ_LHPJ01000021.1"/>
</dbReference>
<dbReference type="Pfam" id="PF09839">
    <property type="entry name" value="DUF2066"/>
    <property type="match status" value="1"/>
</dbReference>
<dbReference type="Proteomes" id="UP000037515">
    <property type="component" value="Unassembled WGS sequence"/>
</dbReference>
<evidence type="ECO:0000313" key="3">
    <source>
        <dbReference type="EMBL" id="KOO02123.1"/>
    </source>
</evidence>
<evidence type="ECO:0008006" key="5">
    <source>
        <dbReference type="Google" id="ProtNLM"/>
    </source>
</evidence>
<evidence type="ECO:0000256" key="2">
    <source>
        <dbReference type="SAM" id="SignalP"/>
    </source>
</evidence>
<dbReference type="PATRIC" id="fig|693.5.peg.3454"/>
<dbReference type="OrthoDB" id="6195299at2"/>
<dbReference type="STRING" id="693.AKJ17_16985"/>